<evidence type="ECO:0000313" key="2">
    <source>
        <dbReference type="Proteomes" id="UP001595530"/>
    </source>
</evidence>
<protein>
    <submittedName>
        <fullName evidence="1">Isocitrate lyase/phosphoenolpyruvate mutase family protein</fullName>
    </submittedName>
</protein>
<dbReference type="PANTHER" id="PTHR42905:SF16">
    <property type="entry name" value="CARBOXYPHOSPHONOENOLPYRUVATE PHOSPHONOMUTASE-LIKE PROTEIN (AFU_ORTHOLOGUE AFUA_5G07230)"/>
    <property type="match status" value="1"/>
</dbReference>
<organism evidence="1 2">
    <name type="scientific">Undibacterium arcticum</name>
    <dbReference type="NCBI Taxonomy" id="1762892"/>
    <lineage>
        <taxon>Bacteria</taxon>
        <taxon>Pseudomonadati</taxon>
        <taxon>Pseudomonadota</taxon>
        <taxon>Betaproteobacteria</taxon>
        <taxon>Burkholderiales</taxon>
        <taxon>Oxalobacteraceae</taxon>
        <taxon>Undibacterium</taxon>
    </lineage>
</organism>
<dbReference type="GO" id="GO:0016829">
    <property type="term" value="F:lyase activity"/>
    <property type="evidence" value="ECO:0007669"/>
    <property type="project" value="UniProtKB-KW"/>
</dbReference>
<dbReference type="Proteomes" id="UP001595530">
    <property type="component" value="Unassembled WGS sequence"/>
</dbReference>
<keyword evidence="1" id="KW-0456">Lyase</keyword>
<sequence length="137" mass="14648">MTSQTEKAARFIELHNQCFIMPNPWDRGSARLLESLGFEALATTGAGYAWSRGSADLSVGRASMMAYLRDICAATGLPVSADLQNGFGDAPEVVHGAIVEAAQTGIVGASRHDPHAAGVPGRRRRRSKEINAILRQD</sequence>
<dbReference type="Gene3D" id="3.20.20.60">
    <property type="entry name" value="Phosphoenolpyruvate-binding domains"/>
    <property type="match status" value="1"/>
</dbReference>
<keyword evidence="2" id="KW-1185">Reference proteome</keyword>
<name>A0ABV7EWY9_9BURK</name>
<dbReference type="SUPFAM" id="SSF51621">
    <property type="entry name" value="Phosphoenolpyruvate/pyruvate domain"/>
    <property type="match status" value="1"/>
</dbReference>
<dbReference type="PANTHER" id="PTHR42905">
    <property type="entry name" value="PHOSPHOENOLPYRUVATE CARBOXYLASE"/>
    <property type="match status" value="1"/>
</dbReference>
<dbReference type="Pfam" id="PF13714">
    <property type="entry name" value="PEP_mutase"/>
    <property type="match status" value="1"/>
</dbReference>
<dbReference type="EMBL" id="JBHRTP010000010">
    <property type="protein sequence ID" value="MFC3107302.1"/>
    <property type="molecule type" value="Genomic_DNA"/>
</dbReference>
<accession>A0ABV7EWY9</accession>
<proteinExistence type="predicted"/>
<evidence type="ECO:0000313" key="1">
    <source>
        <dbReference type="EMBL" id="MFC3107302.1"/>
    </source>
</evidence>
<dbReference type="InterPro" id="IPR040442">
    <property type="entry name" value="Pyrv_kinase-like_dom_sf"/>
</dbReference>
<gene>
    <name evidence="1" type="ORF">ACFOFO_04885</name>
</gene>
<comment type="caution">
    <text evidence="1">The sequence shown here is derived from an EMBL/GenBank/DDBJ whole genome shotgun (WGS) entry which is preliminary data.</text>
</comment>
<dbReference type="RefSeq" id="WP_390322807.1">
    <property type="nucleotide sequence ID" value="NZ_JBHRTP010000010.1"/>
</dbReference>
<reference evidence="2" key="1">
    <citation type="journal article" date="2019" name="Int. J. Syst. Evol. Microbiol.">
        <title>The Global Catalogue of Microorganisms (GCM) 10K type strain sequencing project: providing services to taxonomists for standard genome sequencing and annotation.</title>
        <authorList>
            <consortium name="The Broad Institute Genomics Platform"/>
            <consortium name="The Broad Institute Genome Sequencing Center for Infectious Disease"/>
            <person name="Wu L."/>
            <person name="Ma J."/>
        </authorList>
    </citation>
    <scope>NUCLEOTIDE SEQUENCE [LARGE SCALE GENOMIC DNA]</scope>
    <source>
        <strain evidence="2">KCTC 42986</strain>
    </source>
</reference>
<dbReference type="InterPro" id="IPR015813">
    <property type="entry name" value="Pyrv/PenolPyrv_kinase-like_dom"/>
</dbReference>